<evidence type="ECO:0000313" key="3">
    <source>
        <dbReference type="Proteomes" id="UP000661691"/>
    </source>
</evidence>
<gene>
    <name evidence="2" type="ORF">IC620_16400</name>
</gene>
<dbReference type="AlphaFoldDB" id="A0A926NBL6"/>
<dbReference type="InterPro" id="IPR024884">
    <property type="entry name" value="NAPE-PLD"/>
</dbReference>
<proteinExistence type="predicted"/>
<dbReference type="SUPFAM" id="SSF56281">
    <property type="entry name" value="Metallo-hydrolase/oxidoreductase"/>
    <property type="match status" value="1"/>
</dbReference>
<evidence type="ECO:0000259" key="1">
    <source>
        <dbReference type="Pfam" id="PF12706"/>
    </source>
</evidence>
<dbReference type="PIRSF" id="PIRSF038896">
    <property type="entry name" value="NAPE-PLD"/>
    <property type="match status" value="1"/>
</dbReference>
<name>A0A926NBL6_9BACL</name>
<dbReference type="GO" id="GO:0008270">
    <property type="term" value="F:zinc ion binding"/>
    <property type="evidence" value="ECO:0007669"/>
    <property type="project" value="InterPro"/>
</dbReference>
<feature type="domain" description="Metallo-beta-lactamase" evidence="1">
    <location>
        <begin position="125"/>
        <end position="320"/>
    </location>
</feature>
<keyword evidence="3" id="KW-1185">Reference proteome</keyword>
<dbReference type="InterPro" id="IPR001279">
    <property type="entry name" value="Metallo-B-lactamas"/>
</dbReference>
<accession>A0A926NBL6</accession>
<dbReference type="EMBL" id="JACXAH010000047">
    <property type="protein sequence ID" value="MBD1373926.1"/>
    <property type="molecule type" value="Genomic_DNA"/>
</dbReference>
<dbReference type="Gene3D" id="3.60.15.10">
    <property type="entry name" value="Ribonuclease Z/Hydroxyacylglutathione hydrolase-like"/>
    <property type="match status" value="1"/>
</dbReference>
<evidence type="ECO:0000313" key="2">
    <source>
        <dbReference type="EMBL" id="MBD1373926.1"/>
    </source>
</evidence>
<protein>
    <submittedName>
        <fullName evidence="2">MBL fold metallo-hydrolase</fullName>
    </submittedName>
</protein>
<dbReference type="Pfam" id="PF12706">
    <property type="entry name" value="Lactamase_B_2"/>
    <property type="match status" value="1"/>
</dbReference>
<dbReference type="GO" id="GO:0070290">
    <property type="term" value="F:N-acylphosphatidylethanolamine-specific phospholipase D activity"/>
    <property type="evidence" value="ECO:0007669"/>
    <property type="project" value="InterPro"/>
</dbReference>
<reference evidence="2" key="1">
    <citation type="submission" date="2020-09" db="EMBL/GenBank/DDBJ databases">
        <title>A novel bacterium of genus Hazenella, isolated from South China Sea.</title>
        <authorList>
            <person name="Huang H."/>
            <person name="Mo K."/>
            <person name="Hu Y."/>
        </authorList>
    </citation>
    <scope>NUCLEOTIDE SEQUENCE</scope>
    <source>
        <strain evidence="2">IB182357</strain>
    </source>
</reference>
<dbReference type="PANTHER" id="PTHR15032:SF4">
    <property type="entry name" value="N-ACYL-PHOSPHATIDYLETHANOLAMINE-HYDROLYZING PHOSPHOLIPASE D"/>
    <property type="match status" value="1"/>
</dbReference>
<dbReference type="InterPro" id="IPR036866">
    <property type="entry name" value="RibonucZ/Hydroxyglut_hydro"/>
</dbReference>
<dbReference type="GO" id="GO:0005737">
    <property type="term" value="C:cytoplasm"/>
    <property type="evidence" value="ECO:0007669"/>
    <property type="project" value="TreeGrafter"/>
</dbReference>
<dbReference type="Proteomes" id="UP000661691">
    <property type="component" value="Unassembled WGS sequence"/>
</dbReference>
<dbReference type="PANTHER" id="PTHR15032">
    <property type="entry name" value="N-ACYL-PHOSPHATIDYLETHANOLAMINE-HYDROLYZING PHOSPHOLIPASE D"/>
    <property type="match status" value="1"/>
</dbReference>
<sequence length="376" mass="43313">MRKGLKALLTFTLGCFFIVMFALFFMRSYEVFGGKAPKNKIEEYQTFAYFKEGRFQNAIPTTMDNDFSSTVSMIRDFFKNDPNRQPTKPLPVKKIDFSGIKENQPTQITWLGHSAVLLQIDGKAILFDPMLGESPSPFSSIGSKRFQKELPFQIEDLPPIDAVFISHDHYDHLDHGTIKKLKAKVNQFFVPLGIENHLVRWGVDPAKIQAMTWWDETEYADLTIAFTPARHFSGRSLMDRNATLWGSWVLIGKEQRVYFSGDSGYGPHFKEIGKKYGPFDFTMMESGQYDDRWAAIHMKPEESIQAHLDVKGKAMMPIHWGAFTLAFHDWTDPVERELKLAEQREVTLALPQVGEKMMIKDGRYPSEPWWRAFSSN</sequence>
<comment type="caution">
    <text evidence="2">The sequence shown here is derived from an EMBL/GenBank/DDBJ whole genome shotgun (WGS) entry which is preliminary data.</text>
</comment>
<organism evidence="2 3">
    <name type="scientific">Polycladospora coralii</name>
    <dbReference type="NCBI Taxonomy" id="2771432"/>
    <lineage>
        <taxon>Bacteria</taxon>
        <taxon>Bacillati</taxon>
        <taxon>Bacillota</taxon>
        <taxon>Bacilli</taxon>
        <taxon>Bacillales</taxon>
        <taxon>Thermoactinomycetaceae</taxon>
        <taxon>Polycladospora</taxon>
    </lineage>
</organism>